<dbReference type="InterPro" id="IPR050398">
    <property type="entry name" value="HssS/ArlS-like"/>
</dbReference>
<evidence type="ECO:0000313" key="16">
    <source>
        <dbReference type="EMBL" id="ALB28553.1"/>
    </source>
</evidence>
<evidence type="ECO:0000256" key="3">
    <source>
        <dbReference type="ARBA" id="ARBA00012438"/>
    </source>
</evidence>
<keyword evidence="8" id="KW-0547">Nucleotide-binding</keyword>
<dbReference type="GO" id="GO:0005524">
    <property type="term" value="F:ATP binding"/>
    <property type="evidence" value="ECO:0007669"/>
    <property type="project" value="UniProtKB-KW"/>
</dbReference>
<keyword evidence="10" id="KW-0067">ATP-binding</keyword>
<dbReference type="Pfam" id="PF02518">
    <property type="entry name" value="HATPase_c"/>
    <property type="match status" value="1"/>
</dbReference>
<keyword evidence="17" id="KW-1185">Reference proteome</keyword>
<keyword evidence="4" id="KW-1003">Cell membrane</keyword>
<evidence type="ECO:0000256" key="11">
    <source>
        <dbReference type="ARBA" id="ARBA00022989"/>
    </source>
</evidence>
<name>A0A0K2LBH8_9LACO</name>
<dbReference type="PROSITE" id="PS50109">
    <property type="entry name" value="HIS_KIN"/>
    <property type="match status" value="1"/>
</dbReference>
<reference evidence="16 17" key="1">
    <citation type="submission" date="2015-08" db="EMBL/GenBank/DDBJ databases">
        <title>Genomic sequence of Lactobacillus heilongjiangensis DSM 28069, isolated from Chinese traditional pickle.</title>
        <authorList>
            <person name="Jiang X."/>
            <person name="Zheng B."/>
            <person name="Cheng H."/>
        </authorList>
    </citation>
    <scope>NUCLEOTIDE SEQUENCE [LARGE SCALE GENOMIC DNA]</scope>
    <source>
        <strain evidence="16 17">DSM 28069</strain>
    </source>
</reference>
<dbReference type="KEGG" id="lhi:JP39_03800"/>
<evidence type="ECO:0000256" key="13">
    <source>
        <dbReference type="ARBA" id="ARBA00023136"/>
    </source>
</evidence>
<evidence type="ECO:0000256" key="1">
    <source>
        <dbReference type="ARBA" id="ARBA00000085"/>
    </source>
</evidence>
<feature type="coiled-coil region" evidence="14">
    <location>
        <begin position="51"/>
        <end position="81"/>
    </location>
</feature>
<dbReference type="Gene3D" id="3.30.565.10">
    <property type="entry name" value="Histidine kinase-like ATPase, C-terminal domain"/>
    <property type="match status" value="1"/>
</dbReference>
<dbReference type="Proteomes" id="UP000061546">
    <property type="component" value="Chromosome"/>
</dbReference>
<protein>
    <recommendedName>
        <fullName evidence="3">histidine kinase</fullName>
        <ecNumber evidence="3">2.7.13.3</ecNumber>
    </recommendedName>
</protein>
<keyword evidence="13" id="KW-0472">Membrane</keyword>
<dbReference type="SUPFAM" id="SSF55874">
    <property type="entry name" value="ATPase domain of HSP90 chaperone/DNA topoisomerase II/histidine kinase"/>
    <property type="match status" value="1"/>
</dbReference>
<keyword evidence="12" id="KW-0902">Two-component regulatory system</keyword>
<dbReference type="InterPro" id="IPR003661">
    <property type="entry name" value="HisK_dim/P_dom"/>
</dbReference>
<comment type="subcellular location">
    <subcellularLocation>
        <location evidence="2">Cell membrane</location>
        <topology evidence="2">Multi-pass membrane protein</topology>
    </subcellularLocation>
</comment>
<sequence length="299" mass="34385">MVIFNVLLLLLCGLILYVFFLKRQIKLLAKQVNTMSADSKKGSRFFVDFREKNLIALVDELNQMVNTYESEKVQVKQAEENLQLSITGLSHDLRTPLTAIDGYVQLLKLTDDPLKKKQYLDVIELSVSKLLEMTNQFYDLTRIDLNQKGFDLVKLSLNDTIQDNFLNFFDSFEKSGLTIKFPENGESIHVLADKVLLNRVIQNIIQNILRYARGKVEIEYAKQSNFGVVTFINDIKPGSKISIEKVFDRFYTESKTRTNTESSGLGLYISKRLIENMNGNMDAKLVQQQFSIEIKLPFI</sequence>
<evidence type="ECO:0000259" key="15">
    <source>
        <dbReference type="PROSITE" id="PS50109"/>
    </source>
</evidence>
<evidence type="ECO:0000256" key="8">
    <source>
        <dbReference type="ARBA" id="ARBA00022741"/>
    </source>
</evidence>
<evidence type="ECO:0000256" key="5">
    <source>
        <dbReference type="ARBA" id="ARBA00022553"/>
    </source>
</evidence>
<keyword evidence="9 16" id="KW-0418">Kinase</keyword>
<evidence type="ECO:0000256" key="4">
    <source>
        <dbReference type="ARBA" id="ARBA00022475"/>
    </source>
</evidence>
<proteinExistence type="predicted"/>
<dbReference type="GO" id="GO:0005886">
    <property type="term" value="C:plasma membrane"/>
    <property type="evidence" value="ECO:0007669"/>
    <property type="project" value="UniProtKB-SubCell"/>
</dbReference>
<dbReference type="STRING" id="1074467.JP39_03800"/>
<evidence type="ECO:0000256" key="9">
    <source>
        <dbReference type="ARBA" id="ARBA00022777"/>
    </source>
</evidence>
<dbReference type="Pfam" id="PF00512">
    <property type="entry name" value="HisKA"/>
    <property type="match status" value="1"/>
</dbReference>
<evidence type="ECO:0000313" key="17">
    <source>
        <dbReference type="Proteomes" id="UP000061546"/>
    </source>
</evidence>
<evidence type="ECO:0000256" key="12">
    <source>
        <dbReference type="ARBA" id="ARBA00023012"/>
    </source>
</evidence>
<dbReference type="AlphaFoldDB" id="A0A0K2LBH8"/>
<keyword evidence="14" id="KW-0175">Coiled coil</keyword>
<dbReference type="InterPro" id="IPR036097">
    <property type="entry name" value="HisK_dim/P_sf"/>
</dbReference>
<keyword evidence="6" id="KW-0808">Transferase</keyword>
<dbReference type="SMART" id="SM00388">
    <property type="entry name" value="HisKA"/>
    <property type="match status" value="1"/>
</dbReference>
<dbReference type="OrthoDB" id="9792991at2"/>
<feature type="domain" description="Histidine kinase" evidence="15">
    <location>
        <begin position="88"/>
        <end position="299"/>
    </location>
</feature>
<dbReference type="Gene3D" id="1.10.287.130">
    <property type="match status" value="1"/>
</dbReference>
<evidence type="ECO:0000256" key="2">
    <source>
        <dbReference type="ARBA" id="ARBA00004651"/>
    </source>
</evidence>
<dbReference type="InterPro" id="IPR036890">
    <property type="entry name" value="HATPase_C_sf"/>
</dbReference>
<dbReference type="PANTHER" id="PTHR45528">
    <property type="entry name" value="SENSOR HISTIDINE KINASE CPXA"/>
    <property type="match status" value="1"/>
</dbReference>
<dbReference type="SUPFAM" id="SSF47384">
    <property type="entry name" value="Homodimeric domain of signal transducing histidine kinase"/>
    <property type="match status" value="1"/>
</dbReference>
<evidence type="ECO:0000256" key="6">
    <source>
        <dbReference type="ARBA" id="ARBA00022679"/>
    </source>
</evidence>
<dbReference type="PANTHER" id="PTHR45528:SF1">
    <property type="entry name" value="SENSOR HISTIDINE KINASE CPXA"/>
    <property type="match status" value="1"/>
</dbReference>
<evidence type="ECO:0000256" key="14">
    <source>
        <dbReference type="SAM" id="Coils"/>
    </source>
</evidence>
<dbReference type="InterPro" id="IPR005467">
    <property type="entry name" value="His_kinase_dom"/>
</dbReference>
<dbReference type="SMART" id="SM00387">
    <property type="entry name" value="HATPase_c"/>
    <property type="match status" value="1"/>
</dbReference>
<gene>
    <name evidence="16" type="ORF">JP39_03800</name>
</gene>
<dbReference type="EC" id="2.7.13.3" evidence="3"/>
<accession>A0A0K2LBH8</accession>
<comment type="catalytic activity">
    <reaction evidence="1">
        <text>ATP + protein L-histidine = ADP + protein N-phospho-L-histidine.</text>
        <dbReference type="EC" id="2.7.13.3"/>
    </reaction>
</comment>
<dbReference type="CDD" id="cd00082">
    <property type="entry name" value="HisKA"/>
    <property type="match status" value="1"/>
</dbReference>
<keyword evidence="11" id="KW-1133">Transmembrane helix</keyword>
<dbReference type="EMBL" id="CP012559">
    <property type="protein sequence ID" value="ALB28553.1"/>
    <property type="molecule type" value="Genomic_DNA"/>
</dbReference>
<keyword evidence="5" id="KW-0597">Phosphoprotein</keyword>
<keyword evidence="7" id="KW-0812">Transmembrane</keyword>
<dbReference type="GO" id="GO:0000155">
    <property type="term" value="F:phosphorelay sensor kinase activity"/>
    <property type="evidence" value="ECO:0007669"/>
    <property type="project" value="InterPro"/>
</dbReference>
<evidence type="ECO:0000256" key="10">
    <source>
        <dbReference type="ARBA" id="ARBA00022840"/>
    </source>
</evidence>
<dbReference type="InterPro" id="IPR003594">
    <property type="entry name" value="HATPase_dom"/>
</dbReference>
<evidence type="ECO:0000256" key="7">
    <source>
        <dbReference type="ARBA" id="ARBA00022692"/>
    </source>
</evidence>
<organism evidence="16 17">
    <name type="scientific">Companilactobacillus heilongjiangensis</name>
    <dbReference type="NCBI Taxonomy" id="1074467"/>
    <lineage>
        <taxon>Bacteria</taxon>
        <taxon>Bacillati</taxon>
        <taxon>Bacillota</taxon>
        <taxon>Bacilli</taxon>
        <taxon>Lactobacillales</taxon>
        <taxon>Lactobacillaceae</taxon>
        <taxon>Companilactobacillus</taxon>
    </lineage>
</organism>